<keyword evidence="2" id="KW-0804">Transcription</keyword>
<evidence type="ECO:0000259" key="4">
    <source>
        <dbReference type="SMART" id="SM01043"/>
    </source>
</evidence>
<sequence length="675" mass="72554">MGRGVEVPVESPGPAFPRDLPPVELRMLGPLRLCRHGAPRELPASRKVRGLLAYLALAPRPVPRGQLCALLWDVPDDPRGELRWCLSKIRRLVDEPGAARVVTAADTVALDLSGCAVDAGRVALAARRGVAALATAELRALAGAFAGEVLEDLAIDRSPAFTAWLTAQRRRFRACRAALLEELVGRVPDDERLGLLEPWLALAPLDPRVHALLLAALARQGLAREGEEHLAAAVRLFEAEGLDAAPLDAAWRAARDRREGAPPARAAAPEAGRDDAGPPAPRRASVAVMPFADAAAVIGSRGGTAHALAHDVITRLAKLRTLLVIAQGTVFALDARRVGPEEAGRMLNVDYVVGGSVRRHGARLAVAVELVEARTARIVWAEVFDGGLDATLEVLDAIGDGIVASVAGEIEACERNRAILRPPHSLDAWEAHHRGLWHMYRFNRPDNGLARHFLEVAVGRDPTFARAHAALSFTHFQDAFQGWAPRERAADLAFAAAGQSLMADDRDPAAHWAMGRALWLRGRHAQSLVELDQAVALSPNFAQGHYALAFVHSQTGDPEAAIASSDHSRRLSPFDPLLFGMLGARAMALVRLGRFEEAAEWGMRAAARPNAHAHIQAIAALSLALAGRLDEARAHLAVLRRDAPHYRAADFLAAMQFAPEGVRLFRDGAERIGMG</sequence>
<feature type="domain" description="Bacterial transcriptional activator" evidence="4">
    <location>
        <begin position="117"/>
        <end position="255"/>
    </location>
</feature>
<name>A0ABQ4R7E4_9HYPH</name>
<organism evidence="5 6">
    <name type="scientific">Methylobacterium crusticola</name>
    <dbReference type="NCBI Taxonomy" id="1697972"/>
    <lineage>
        <taxon>Bacteria</taxon>
        <taxon>Pseudomonadati</taxon>
        <taxon>Pseudomonadota</taxon>
        <taxon>Alphaproteobacteria</taxon>
        <taxon>Hyphomicrobiales</taxon>
        <taxon>Methylobacteriaceae</taxon>
        <taxon>Methylobacterium</taxon>
    </lineage>
</organism>
<dbReference type="InterPro" id="IPR019734">
    <property type="entry name" value="TPR_rpt"/>
</dbReference>
<dbReference type="EMBL" id="BPQH01000033">
    <property type="protein sequence ID" value="GJD53640.1"/>
    <property type="molecule type" value="Genomic_DNA"/>
</dbReference>
<protein>
    <recommendedName>
        <fullName evidence="4">Bacterial transcriptional activator domain-containing protein</fullName>
    </recommendedName>
</protein>
<keyword evidence="1" id="KW-0805">Transcription regulation</keyword>
<reference evidence="5" key="1">
    <citation type="journal article" date="2021" name="Front. Microbiol.">
        <title>Comprehensive Comparative Genomics and Phenotyping of Methylobacterium Species.</title>
        <authorList>
            <person name="Alessa O."/>
            <person name="Ogura Y."/>
            <person name="Fujitani Y."/>
            <person name="Takami H."/>
            <person name="Hayashi T."/>
            <person name="Sahin N."/>
            <person name="Tani A."/>
        </authorList>
    </citation>
    <scope>NUCLEOTIDE SEQUENCE</scope>
    <source>
        <strain evidence="5">KCTC 52305</strain>
    </source>
</reference>
<feature type="compositionally biased region" description="Low complexity" evidence="3">
    <location>
        <begin position="261"/>
        <end position="270"/>
    </location>
</feature>
<evidence type="ECO:0000313" key="6">
    <source>
        <dbReference type="Proteomes" id="UP001055167"/>
    </source>
</evidence>
<evidence type="ECO:0000256" key="1">
    <source>
        <dbReference type="ARBA" id="ARBA00023015"/>
    </source>
</evidence>
<dbReference type="SMART" id="SM01043">
    <property type="entry name" value="BTAD"/>
    <property type="match status" value="1"/>
</dbReference>
<dbReference type="Proteomes" id="UP001055167">
    <property type="component" value="Unassembled WGS sequence"/>
</dbReference>
<dbReference type="InterPro" id="IPR051677">
    <property type="entry name" value="AfsR-DnrI-RedD_regulator"/>
</dbReference>
<dbReference type="SUPFAM" id="SSF46894">
    <property type="entry name" value="C-terminal effector domain of the bipartite response regulators"/>
    <property type="match status" value="1"/>
</dbReference>
<accession>A0ABQ4R7E4</accession>
<dbReference type="InterPro" id="IPR036388">
    <property type="entry name" value="WH-like_DNA-bd_sf"/>
</dbReference>
<dbReference type="PANTHER" id="PTHR35807:SF1">
    <property type="entry name" value="TRANSCRIPTIONAL REGULATOR REDD"/>
    <property type="match status" value="1"/>
</dbReference>
<dbReference type="Gene3D" id="1.25.40.10">
    <property type="entry name" value="Tetratricopeptide repeat domain"/>
    <property type="match status" value="1"/>
</dbReference>
<proteinExistence type="predicted"/>
<dbReference type="InterPro" id="IPR011990">
    <property type="entry name" value="TPR-like_helical_dom_sf"/>
</dbReference>
<keyword evidence="6" id="KW-1185">Reference proteome</keyword>
<dbReference type="PANTHER" id="PTHR35807">
    <property type="entry name" value="TRANSCRIPTIONAL REGULATOR REDD-RELATED"/>
    <property type="match status" value="1"/>
</dbReference>
<dbReference type="InterPro" id="IPR005158">
    <property type="entry name" value="BTAD"/>
</dbReference>
<dbReference type="Gene3D" id="1.10.10.10">
    <property type="entry name" value="Winged helix-like DNA-binding domain superfamily/Winged helix DNA-binding domain"/>
    <property type="match status" value="1"/>
</dbReference>
<dbReference type="InterPro" id="IPR016032">
    <property type="entry name" value="Sig_transdc_resp-reg_C-effctor"/>
</dbReference>
<dbReference type="SMART" id="SM00028">
    <property type="entry name" value="TPR"/>
    <property type="match status" value="3"/>
</dbReference>
<comment type="caution">
    <text evidence="5">The sequence shown here is derived from an EMBL/GenBank/DDBJ whole genome shotgun (WGS) entry which is preliminary data.</text>
</comment>
<evidence type="ECO:0000256" key="3">
    <source>
        <dbReference type="SAM" id="MobiDB-lite"/>
    </source>
</evidence>
<evidence type="ECO:0000313" key="5">
    <source>
        <dbReference type="EMBL" id="GJD53640.1"/>
    </source>
</evidence>
<dbReference type="SUPFAM" id="SSF48452">
    <property type="entry name" value="TPR-like"/>
    <property type="match status" value="1"/>
</dbReference>
<evidence type="ECO:0000256" key="2">
    <source>
        <dbReference type="ARBA" id="ARBA00023163"/>
    </source>
</evidence>
<feature type="region of interest" description="Disordered" evidence="3">
    <location>
        <begin position="255"/>
        <end position="283"/>
    </location>
</feature>
<gene>
    <name evidence="5" type="ORF">OPKNFCMD_6417</name>
</gene>
<reference evidence="5" key="2">
    <citation type="submission" date="2021-08" db="EMBL/GenBank/DDBJ databases">
        <authorList>
            <person name="Tani A."/>
            <person name="Ola A."/>
            <person name="Ogura Y."/>
            <person name="Katsura K."/>
            <person name="Hayashi T."/>
        </authorList>
    </citation>
    <scope>NUCLEOTIDE SEQUENCE</scope>
    <source>
        <strain evidence="5">KCTC 52305</strain>
    </source>
</reference>